<reference evidence="2" key="1">
    <citation type="journal article" date="2019" name="Int. J. Syst. Evol. Microbiol.">
        <title>The Global Catalogue of Microorganisms (GCM) 10K type strain sequencing project: providing services to taxonomists for standard genome sequencing and annotation.</title>
        <authorList>
            <consortium name="The Broad Institute Genomics Platform"/>
            <consortium name="The Broad Institute Genome Sequencing Center for Infectious Disease"/>
            <person name="Wu L."/>
            <person name="Ma J."/>
        </authorList>
    </citation>
    <scope>NUCLEOTIDE SEQUENCE [LARGE SCALE GENOMIC DNA]</scope>
    <source>
        <strain evidence="2">JCM 19134</strain>
    </source>
</reference>
<organism evidence="1 2">
    <name type="scientific">Halioxenophilus aromaticivorans</name>
    <dbReference type="NCBI Taxonomy" id="1306992"/>
    <lineage>
        <taxon>Bacteria</taxon>
        <taxon>Pseudomonadati</taxon>
        <taxon>Pseudomonadota</taxon>
        <taxon>Gammaproteobacteria</taxon>
        <taxon>Alteromonadales</taxon>
        <taxon>Alteromonadaceae</taxon>
        <taxon>Halioxenophilus</taxon>
    </lineage>
</organism>
<dbReference type="EMBL" id="BAABLX010000026">
    <property type="protein sequence ID" value="GAA4947251.1"/>
    <property type="molecule type" value="Genomic_DNA"/>
</dbReference>
<name>A0AAV3U4M2_9ALTE</name>
<keyword evidence="2" id="KW-1185">Reference proteome</keyword>
<sequence>MIIKQGMAAGLVALTLAGCGGGGGSNKSNSTDEILTGVFIDSPAGGVEYSTESQSGVTDEYGRFSYKAGELVNFTVGTFDLGTAPAADTVYLFDLNGLGDPFDATTRNKVRVLLGLDDDQEGANGINISAQFLEVVKGWPVFDFANDDFSVQRMIDFAHELGDLNGDYRTWPTASQTLRHVTDTLACANGGIYSMPHPDNGNQTLYFIVHPDGLLQMVDLAAMQSAWTNLEFPTVGGEFDYDARPLVQVGLEESGGLAGPYFQPSIELITDFSIDDVILPPISSPLYTDEEIYYFSSLYANQELGGISLPDGYIPENAPDYSFKGAVGTVANDLMISWQGEATRSAVRLLEKPADAIRVIASYLPEAPFLDEAWQQGVVEIVVHADGSAEGVFIDTELMLVSELTIDVDQSDQEAFIRAYGDAGFEANLLLDLDSFTANWTASVVDQPTDSLFIGGVTLVEPSSATSGTPLGVHHHGLAAACR</sequence>
<evidence type="ECO:0000313" key="2">
    <source>
        <dbReference type="Proteomes" id="UP001409585"/>
    </source>
</evidence>
<accession>A0AAV3U4M2</accession>
<comment type="caution">
    <text evidence="1">The sequence shown here is derived from an EMBL/GenBank/DDBJ whole genome shotgun (WGS) entry which is preliminary data.</text>
</comment>
<dbReference type="PROSITE" id="PS51257">
    <property type="entry name" value="PROKAR_LIPOPROTEIN"/>
    <property type="match status" value="1"/>
</dbReference>
<dbReference type="AlphaFoldDB" id="A0AAV3U4M2"/>
<dbReference type="RefSeq" id="WP_345423494.1">
    <property type="nucleotide sequence ID" value="NZ_AP031496.1"/>
</dbReference>
<proteinExistence type="predicted"/>
<evidence type="ECO:0000313" key="1">
    <source>
        <dbReference type="EMBL" id="GAA4947251.1"/>
    </source>
</evidence>
<protein>
    <submittedName>
        <fullName evidence="1">Uncharacterized protein</fullName>
    </submittedName>
</protein>
<dbReference type="Proteomes" id="UP001409585">
    <property type="component" value="Unassembled WGS sequence"/>
</dbReference>
<gene>
    <name evidence="1" type="ORF">GCM10025791_28500</name>
</gene>